<evidence type="ECO:0000313" key="3">
    <source>
        <dbReference type="Proteomes" id="UP000765509"/>
    </source>
</evidence>
<feature type="region of interest" description="Disordered" evidence="1">
    <location>
        <begin position="331"/>
        <end position="352"/>
    </location>
</feature>
<reference evidence="2" key="1">
    <citation type="submission" date="2021-03" db="EMBL/GenBank/DDBJ databases">
        <title>Draft genome sequence of rust myrtle Austropuccinia psidii MF-1, a brazilian biotype.</title>
        <authorList>
            <person name="Quecine M.C."/>
            <person name="Pachon D.M.R."/>
            <person name="Bonatelli M.L."/>
            <person name="Correr F.H."/>
            <person name="Franceschini L.M."/>
            <person name="Leite T.F."/>
            <person name="Margarido G.R.A."/>
            <person name="Almeida C.A."/>
            <person name="Ferrarezi J.A."/>
            <person name="Labate C.A."/>
        </authorList>
    </citation>
    <scope>NUCLEOTIDE SEQUENCE</scope>
    <source>
        <strain evidence="2">MF-1</strain>
    </source>
</reference>
<dbReference type="AlphaFoldDB" id="A0A9Q3F4J9"/>
<proteinExistence type="predicted"/>
<dbReference type="EMBL" id="AVOT02037697">
    <property type="protein sequence ID" value="MBW0532399.1"/>
    <property type="molecule type" value="Genomic_DNA"/>
</dbReference>
<feature type="compositionally biased region" description="Acidic residues" evidence="1">
    <location>
        <begin position="305"/>
        <end position="315"/>
    </location>
</feature>
<feature type="region of interest" description="Disordered" evidence="1">
    <location>
        <begin position="107"/>
        <end position="141"/>
    </location>
</feature>
<dbReference type="OrthoDB" id="2507743at2759"/>
<sequence length="392" mass="43806">MRFQGRPVDRLDRSSGFFPSPLIFLHSSAHRHPSPSIVHLRDLSSSKHFHFTVHSMHHSHHDNRTSPSTQLNALSNRKRGRNSFTQLISSHHPCNFLDQSRLINSHSLSKSSQASQDSMKNTPNSSHPNYLDQQSNQPSQSSLSNLIFNRFGPVSKSDSDHSPPQKRRKGVAGVILSTALDAALFTSAVGYAAYQLWCGKRLEEDDTQDTQLLPHFLRSPPPPYAPCDPNLRTRPTQRRPAASRSSSRLPRRQPLSQNAASDSINFILRPESLKHESIQTVEGDDLMSDFVSSLKPYEPPPNLIENDDDEEDDDEEMKAFKAQIKGLIQDGQAALASRPQAPPLSIQPQSFPNPATLEATVAAKMSTDENVKILQSALEHAAKGTNRNWWER</sequence>
<evidence type="ECO:0000256" key="1">
    <source>
        <dbReference type="SAM" id="MobiDB-lite"/>
    </source>
</evidence>
<accession>A0A9Q3F4J9</accession>
<feature type="compositionally biased region" description="Low complexity" evidence="1">
    <location>
        <begin position="232"/>
        <end position="256"/>
    </location>
</feature>
<gene>
    <name evidence="2" type="ORF">O181_072114</name>
</gene>
<feature type="compositionally biased region" description="Polar residues" evidence="1">
    <location>
        <begin position="119"/>
        <end position="132"/>
    </location>
</feature>
<feature type="compositionally biased region" description="Low complexity" evidence="1">
    <location>
        <begin position="107"/>
        <end position="118"/>
    </location>
</feature>
<name>A0A9Q3F4J9_9BASI</name>
<feature type="region of interest" description="Disordered" evidence="1">
    <location>
        <begin position="294"/>
        <end position="315"/>
    </location>
</feature>
<evidence type="ECO:0000313" key="2">
    <source>
        <dbReference type="EMBL" id="MBW0532399.1"/>
    </source>
</evidence>
<comment type="caution">
    <text evidence="2">The sequence shown here is derived from an EMBL/GenBank/DDBJ whole genome shotgun (WGS) entry which is preliminary data.</text>
</comment>
<feature type="region of interest" description="Disordered" evidence="1">
    <location>
        <begin position="213"/>
        <end position="263"/>
    </location>
</feature>
<protein>
    <submittedName>
        <fullName evidence="2">Uncharacterized protein</fullName>
    </submittedName>
</protein>
<feature type="region of interest" description="Disordered" evidence="1">
    <location>
        <begin position="150"/>
        <end position="169"/>
    </location>
</feature>
<keyword evidence="3" id="KW-1185">Reference proteome</keyword>
<organism evidence="2 3">
    <name type="scientific">Austropuccinia psidii MF-1</name>
    <dbReference type="NCBI Taxonomy" id="1389203"/>
    <lineage>
        <taxon>Eukaryota</taxon>
        <taxon>Fungi</taxon>
        <taxon>Dikarya</taxon>
        <taxon>Basidiomycota</taxon>
        <taxon>Pucciniomycotina</taxon>
        <taxon>Pucciniomycetes</taxon>
        <taxon>Pucciniales</taxon>
        <taxon>Sphaerophragmiaceae</taxon>
        <taxon>Austropuccinia</taxon>
    </lineage>
</organism>
<dbReference type="Proteomes" id="UP000765509">
    <property type="component" value="Unassembled WGS sequence"/>
</dbReference>